<reference evidence="2" key="1">
    <citation type="journal article" date="2016" name="Nat. Genet.">
        <title>A high-quality carrot genome assembly provides new insights into carotenoid accumulation and asterid genome evolution.</title>
        <authorList>
            <person name="Iorizzo M."/>
            <person name="Ellison S."/>
            <person name="Senalik D."/>
            <person name="Zeng P."/>
            <person name="Satapoomin P."/>
            <person name="Huang J."/>
            <person name="Bowman M."/>
            <person name="Iovene M."/>
            <person name="Sanseverino W."/>
            <person name="Cavagnaro P."/>
            <person name="Yildiz M."/>
            <person name="Macko-Podgorni A."/>
            <person name="Moranska E."/>
            <person name="Grzebelus E."/>
            <person name="Grzebelus D."/>
            <person name="Ashrafi H."/>
            <person name="Zheng Z."/>
            <person name="Cheng S."/>
            <person name="Spooner D."/>
            <person name="Van Deynze A."/>
            <person name="Simon P."/>
        </authorList>
    </citation>
    <scope>NUCLEOTIDE SEQUENCE [LARGE SCALE GENOMIC DNA]</scope>
    <source>
        <tissue evidence="2">Leaf</tissue>
    </source>
</reference>
<proteinExistence type="predicted"/>
<comment type="caution">
    <text evidence="2">The sequence shown here is derived from an EMBL/GenBank/DDBJ whole genome shotgun (WGS) entry which is preliminary data.</text>
</comment>
<organism evidence="2">
    <name type="scientific">Daucus carota subsp. sativus</name>
    <name type="common">Carrot</name>
    <dbReference type="NCBI Taxonomy" id="79200"/>
    <lineage>
        <taxon>Eukaryota</taxon>
        <taxon>Viridiplantae</taxon>
        <taxon>Streptophyta</taxon>
        <taxon>Embryophyta</taxon>
        <taxon>Tracheophyta</taxon>
        <taxon>Spermatophyta</taxon>
        <taxon>Magnoliopsida</taxon>
        <taxon>eudicotyledons</taxon>
        <taxon>Gunneridae</taxon>
        <taxon>Pentapetalae</taxon>
        <taxon>asterids</taxon>
        <taxon>campanulids</taxon>
        <taxon>Apiales</taxon>
        <taxon>Apiaceae</taxon>
        <taxon>Apioideae</taxon>
        <taxon>Scandiceae</taxon>
        <taxon>Daucinae</taxon>
        <taxon>Daucus</taxon>
        <taxon>Daucus sect. Daucus</taxon>
    </lineage>
</organism>
<evidence type="ECO:0000256" key="1">
    <source>
        <dbReference type="SAM" id="MobiDB-lite"/>
    </source>
</evidence>
<feature type="compositionally biased region" description="Polar residues" evidence="1">
    <location>
        <begin position="55"/>
        <end position="79"/>
    </location>
</feature>
<dbReference type="AlphaFoldDB" id="A0A162A3P8"/>
<sequence>MEFQKLHSNPSSKPLQTLPLLHTMERKYQNENHPTDFQTYKHKSFYKKQKYMHHNPSSHNSRQQSHHTPSQNTHVPRQINTPYAKPTVTAPKSILVDLSNLGKLDNMLLNLQPGMMICVPQNGVVHNLFLAAKWENMVFYRGQNYFVHLIGEFYANMIVQKGLDDVLKISTVVHNKNMLVDVNTLNRCLKLGEHVPHQPCINIYEKFVFDKKEFELFVGHFCDADVPLGLCEENCAIEYHHFTPLYQQVAIIVRSNLLPKPKNAHYFDFVDLKVMFQLVTNQIEFNINYVILLNMIMAFEVEYLPYGLLLTSLFELYHIAMPRILAEKIEYCDIINLVKPQVPLRNCKPFAVSPVCISPTVMITGNTHASVKNGAEINKLKGEIEILKEMTTSIVARLDQLEGKNKEDSTVGNVEGIDEKMDRLFSEEMVNEMVDKNDKMAIDEAEKSDKEMLPGILEGKNKDDSTVGNVEGIDEKMDRLFSEEMVNEMVDKNDKMAIDEAEKSDKEMLPGMIDLTDDMGFVSVDGPEKA</sequence>
<dbReference type="Gramene" id="KZM94780">
    <property type="protein sequence ID" value="KZM94780"/>
    <property type="gene ID" value="DCAR_018022"/>
</dbReference>
<accession>A0A162A3P8</accession>
<evidence type="ECO:0000313" key="2">
    <source>
        <dbReference type="EMBL" id="KZM94780.1"/>
    </source>
</evidence>
<protein>
    <submittedName>
        <fullName evidence="2">Uncharacterized protein</fullName>
    </submittedName>
</protein>
<dbReference type="EMBL" id="LNRQ01000005">
    <property type="protein sequence ID" value="KZM94780.1"/>
    <property type="molecule type" value="Genomic_DNA"/>
</dbReference>
<name>A0A162A3P8_DAUCS</name>
<feature type="region of interest" description="Disordered" evidence="1">
    <location>
        <begin position="50"/>
        <end position="79"/>
    </location>
</feature>
<gene>
    <name evidence="2" type="ORF">DCAR_018022</name>
</gene>